<feature type="non-terminal residue" evidence="1">
    <location>
        <position position="78"/>
    </location>
</feature>
<organism evidence="1">
    <name type="scientific">marine sediment metagenome</name>
    <dbReference type="NCBI Taxonomy" id="412755"/>
    <lineage>
        <taxon>unclassified sequences</taxon>
        <taxon>metagenomes</taxon>
        <taxon>ecological metagenomes</taxon>
    </lineage>
</organism>
<sequence length="78" mass="8685">MVARPLRMAALALALVFAFALTSWAYVDMNPWSKMGGVLQVQLNAKMKHLENPASGRLEMMSRSRMGVDASNPHRQKV</sequence>
<name>X0UEE0_9ZZZZ</name>
<protein>
    <submittedName>
        <fullName evidence="1">Uncharacterized protein</fullName>
    </submittedName>
</protein>
<gene>
    <name evidence="1" type="ORF">S01H1_32534</name>
</gene>
<accession>X0UEE0</accession>
<evidence type="ECO:0000313" key="1">
    <source>
        <dbReference type="EMBL" id="GAG03945.1"/>
    </source>
</evidence>
<proteinExistence type="predicted"/>
<reference evidence="1" key="1">
    <citation type="journal article" date="2014" name="Front. Microbiol.">
        <title>High frequency of phylogenetically diverse reductive dehalogenase-homologous genes in deep subseafloor sedimentary metagenomes.</title>
        <authorList>
            <person name="Kawai M."/>
            <person name="Futagami T."/>
            <person name="Toyoda A."/>
            <person name="Takaki Y."/>
            <person name="Nishi S."/>
            <person name="Hori S."/>
            <person name="Arai W."/>
            <person name="Tsubouchi T."/>
            <person name="Morono Y."/>
            <person name="Uchiyama I."/>
            <person name="Ito T."/>
            <person name="Fujiyama A."/>
            <person name="Inagaki F."/>
            <person name="Takami H."/>
        </authorList>
    </citation>
    <scope>NUCLEOTIDE SEQUENCE</scope>
    <source>
        <strain evidence="1">Expedition CK06-06</strain>
    </source>
</reference>
<comment type="caution">
    <text evidence="1">The sequence shown here is derived from an EMBL/GenBank/DDBJ whole genome shotgun (WGS) entry which is preliminary data.</text>
</comment>
<dbReference type="EMBL" id="BARS01020150">
    <property type="protein sequence ID" value="GAG03945.1"/>
    <property type="molecule type" value="Genomic_DNA"/>
</dbReference>
<dbReference type="AlphaFoldDB" id="X0UEE0"/>